<keyword evidence="4 6" id="KW-1133">Transmembrane helix</keyword>
<organism evidence="7 8">
    <name type="scientific">Salibacterium qingdaonense</name>
    <dbReference type="NCBI Taxonomy" id="266892"/>
    <lineage>
        <taxon>Bacteria</taxon>
        <taxon>Bacillati</taxon>
        <taxon>Bacillota</taxon>
        <taxon>Bacilli</taxon>
        <taxon>Bacillales</taxon>
        <taxon>Bacillaceae</taxon>
    </lineage>
</organism>
<name>A0A1I4JA93_9BACI</name>
<evidence type="ECO:0000256" key="4">
    <source>
        <dbReference type="ARBA" id="ARBA00022989"/>
    </source>
</evidence>
<dbReference type="EMBL" id="FOTY01000003">
    <property type="protein sequence ID" value="SFL63464.1"/>
    <property type="molecule type" value="Genomic_DNA"/>
</dbReference>
<comment type="subcellular location">
    <subcellularLocation>
        <location evidence="1">Cell membrane</location>
    </subcellularLocation>
</comment>
<comment type="similarity">
    <text evidence="2">Belongs to the UPF0754 family.</text>
</comment>
<protein>
    <submittedName>
        <fullName evidence="7">Uncharacterized membrane protein YheB, UPF0754 family</fullName>
    </submittedName>
</protein>
<dbReference type="AlphaFoldDB" id="A0A1I4JA93"/>
<reference evidence="7 8" key="1">
    <citation type="submission" date="2016-10" db="EMBL/GenBank/DDBJ databases">
        <authorList>
            <person name="de Groot N.N."/>
        </authorList>
    </citation>
    <scope>NUCLEOTIDE SEQUENCE [LARGE SCALE GENOMIC DNA]</scope>
    <source>
        <strain evidence="7 8">CGMCC 1.6134</strain>
    </source>
</reference>
<dbReference type="PANTHER" id="PTHR35791:SF1">
    <property type="entry name" value="UPF0754 MEMBRANE PROTEIN YHEB"/>
    <property type="match status" value="1"/>
</dbReference>
<sequence length="378" mass="43003">MDTLVMIVVMTVVGSLIGGVTNSLAIRMLFRPFQPLYIGGVRMPFTPGLIPKRRQEMAEQMGTMVVTHLLTPESLRQKLKKSDFHDTLQNWLAEEMSTFLHQSSTLREIAEKTAGRKLPLEEKGREYVQQSMDQWLEKNKDKPLQEMIPEAALNKADNLIPDFASEVTEKGADYFRGEEGARQLQRLLDKFLQGKGSMMNFLGSMFGSDRIIEKLQPEIVRFFEDETSETFVKNILEQEWGKWKQKPLSSIQSYIHTGTVSNELVSFLEKELPALEYLDRPLSEWAPSYADVITNRLLPGVVSRMQSFLIDRLPGLFARLQLDEVVTEQVNAFSVERLEDMVLSISRREFKMITYLGALLGGVVGLFQGVIVVLFSIG</sequence>
<gene>
    <name evidence="7" type="ORF">SAMN04488054_10346</name>
</gene>
<evidence type="ECO:0000256" key="6">
    <source>
        <dbReference type="SAM" id="Phobius"/>
    </source>
</evidence>
<dbReference type="InterPro" id="IPR016991">
    <property type="entry name" value="UCP032178"/>
</dbReference>
<keyword evidence="3 6" id="KW-0812">Transmembrane</keyword>
<dbReference type="GO" id="GO:0005886">
    <property type="term" value="C:plasma membrane"/>
    <property type="evidence" value="ECO:0007669"/>
    <property type="project" value="UniProtKB-SubCell"/>
</dbReference>
<dbReference type="InterPro" id="IPR007383">
    <property type="entry name" value="DUF445"/>
</dbReference>
<evidence type="ECO:0000313" key="8">
    <source>
        <dbReference type="Proteomes" id="UP000199668"/>
    </source>
</evidence>
<accession>A0A1I4JA93</accession>
<dbReference type="PANTHER" id="PTHR35791">
    <property type="entry name" value="UPF0754 MEMBRANE PROTEIN YHEB"/>
    <property type="match status" value="1"/>
</dbReference>
<evidence type="ECO:0000313" key="7">
    <source>
        <dbReference type="EMBL" id="SFL63464.1"/>
    </source>
</evidence>
<feature type="transmembrane region" description="Helical" evidence="6">
    <location>
        <begin position="6"/>
        <end position="26"/>
    </location>
</feature>
<dbReference type="Proteomes" id="UP000199668">
    <property type="component" value="Unassembled WGS sequence"/>
</dbReference>
<evidence type="ECO:0000256" key="2">
    <source>
        <dbReference type="ARBA" id="ARBA00008053"/>
    </source>
</evidence>
<dbReference type="Pfam" id="PF04286">
    <property type="entry name" value="DUF445"/>
    <property type="match status" value="1"/>
</dbReference>
<evidence type="ECO:0000256" key="3">
    <source>
        <dbReference type="ARBA" id="ARBA00022692"/>
    </source>
</evidence>
<dbReference type="STRING" id="266892.SAMN04488054_10346"/>
<keyword evidence="8" id="KW-1185">Reference proteome</keyword>
<dbReference type="PIRSF" id="PIRSF032178">
    <property type="entry name" value="UCP032178"/>
    <property type="match status" value="1"/>
</dbReference>
<feature type="transmembrane region" description="Helical" evidence="6">
    <location>
        <begin position="353"/>
        <end position="377"/>
    </location>
</feature>
<proteinExistence type="inferred from homology"/>
<evidence type="ECO:0000256" key="5">
    <source>
        <dbReference type="ARBA" id="ARBA00023136"/>
    </source>
</evidence>
<keyword evidence="5 6" id="KW-0472">Membrane</keyword>
<evidence type="ECO:0000256" key="1">
    <source>
        <dbReference type="ARBA" id="ARBA00004236"/>
    </source>
</evidence>
<dbReference type="OrthoDB" id="9787430at2"/>
<dbReference type="RefSeq" id="WP_090925618.1">
    <property type="nucleotide sequence ID" value="NZ_FOTY01000003.1"/>
</dbReference>